<dbReference type="InterPro" id="IPR027367">
    <property type="entry name" value="Gly-zipper_YMGG"/>
</dbReference>
<sequence length="158" mass="16764">MLRLNWLVGVVTICVMATGCQNMNNTEKGAVVGGASGAGIGAIVGKQLGSTGAGAAIGGVAGTLFGGAVGKAQDNAEETEMYREHAAQQEATRKFEKNAMNNHDVIKFAQSNVSDEFIIGEIKRRGGRFDMSTEGMLFLHENGVSEHVLTVMQERARY</sequence>
<evidence type="ECO:0000313" key="3">
    <source>
        <dbReference type="Proteomes" id="UP000320735"/>
    </source>
</evidence>
<name>A0A5C6BLB5_9PLAN</name>
<reference evidence="2 3" key="1">
    <citation type="submission" date="2019-02" db="EMBL/GenBank/DDBJ databases">
        <title>Deep-cultivation of Planctomycetes and their phenomic and genomic characterization uncovers novel biology.</title>
        <authorList>
            <person name="Wiegand S."/>
            <person name="Jogler M."/>
            <person name="Boedeker C."/>
            <person name="Pinto D."/>
            <person name="Vollmers J."/>
            <person name="Rivas-Marin E."/>
            <person name="Kohn T."/>
            <person name="Peeters S.H."/>
            <person name="Heuer A."/>
            <person name="Rast P."/>
            <person name="Oberbeckmann S."/>
            <person name="Bunk B."/>
            <person name="Jeske O."/>
            <person name="Meyerdierks A."/>
            <person name="Storesund J.E."/>
            <person name="Kallscheuer N."/>
            <person name="Luecker S."/>
            <person name="Lage O.M."/>
            <person name="Pohl T."/>
            <person name="Merkel B.J."/>
            <person name="Hornburger P."/>
            <person name="Mueller R.-W."/>
            <person name="Bruemmer F."/>
            <person name="Labrenz M."/>
            <person name="Spormann A.M."/>
            <person name="Op Den Camp H."/>
            <person name="Overmann J."/>
            <person name="Amann R."/>
            <person name="Jetten M.S.M."/>
            <person name="Mascher T."/>
            <person name="Medema M.H."/>
            <person name="Devos D.P."/>
            <person name="Kaster A.-K."/>
            <person name="Ovreas L."/>
            <person name="Rohde M."/>
            <person name="Galperin M.Y."/>
            <person name="Jogler C."/>
        </authorList>
    </citation>
    <scope>NUCLEOTIDE SEQUENCE [LARGE SCALE GENOMIC DNA]</scope>
    <source>
        <strain evidence="2 3">CA54</strain>
    </source>
</reference>
<proteinExistence type="predicted"/>
<accession>A0A5C6BLB5</accession>
<keyword evidence="3" id="KW-1185">Reference proteome</keyword>
<evidence type="ECO:0000313" key="2">
    <source>
        <dbReference type="EMBL" id="TWU11274.1"/>
    </source>
</evidence>
<dbReference type="Pfam" id="PF13441">
    <property type="entry name" value="Gly-zipper_YMGG"/>
    <property type="match status" value="1"/>
</dbReference>
<dbReference type="PROSITE" id="PS51257">
    <property type="entry name" value="PROKAR_LIPOPROTEIN"/>
    <property type="match status" value="1"/>
</dbReference>
<protein>
    <recommendedName>
        <fullName evidence="1">YMGG-like Gly-zipper domain-containing protein</fullName>
    </recommendedName>
</protein>
<gene>
    <name evidence="2" type="ORF">CA54_00790</name>
</gene>
<feature type="domain" description="YMGG-like Gly-zipper" evidence="1">
    <location>
        <begin position="24"/>
        <end position="71"/>
    </location>
</feature>
<dbReference type="EMBL" id="SJPP01000001">
    <property type="protein sequence ID" value="TWU11274.1"/>
    <property type="molecule type" value="Genomic_DNA"/>
</dbReference>
<dbReference type="Proteomes" id="UP000320735">
    <property type="component" value="Unassembled WGS sequence"/>
</dbReference>
<dbReference type="OrthoDB" id="213202at2"/>
<dbReference type="AlphaFoldDB" id="A0A5C6BLB5"/>
<evidence type="ECO:0000259" key="1">
    <source>
        <dbReference type="Pfam" id="PF13441"/>
    </source>
</evidence>
<dbReference type="RefSeq" id="WP_146368901.1">
    <property type="nucleotide sequence ID" value="NZ_SJPP01000001.1"/>
</dbReference>
<comment type="caution">
    <text evidence="2">The sequence shown here is derived from an EMBL/GenBank/DDBJ whole genome shotgun (WGS) entry which is preliminary data.</text>
</comment>
<organism evidence="2 3">
    <name type="scientific">Symmachiella macrocystis</name>
    <dbReference type="NCBI Taxonomy" id="2527985"/>
    <lineage>
        <taxon>Bacteria</taxon>
        <taxon>Pseudomonadati</taxon>
        <taxon>Planctomycetota</taxon>
        <taxon>Planctomycetia</taxon>
        <taxon>Planctomycetales</taxon>
        <taxon>Planctomycetaceae</taxon>
        <taxon>Symmachiella</taxon>
    </lineage>
</organism>